<evidence type="ECO:0000259" key="5">
    <source>
        <dbReference type="PROSITE" id="PS51778"/>
    </source>
</evidence>
<dbReference type="Pfam" id="PF00168">
    <property type="entry name" value="C2"/>
    <property type="match status" value="1"/>
</dbReference>
<dbReference type="PANTHER" id="PTHR46296">
    <property type="entry name" value="BNAA05G37250D PROTEIN"/>
    <property type="match status" value="1"/>
</dbReference>
<dbReference type="PROSITE" id="PS50004">
    <property type="entry name" value="C2"/>
    <property type="match status" value="1"/>
</dbReference>
<organism evidence="6 7">
    <name type="scientific">Astrephomene gubernaculifera</name>
    <dbReference type="NCBI Taxonomy" id="47775"/>
    <lineage>
        <taxon>Eukaryota</taxon>
        <taxon>Viridiplantae</taxon>
        <taxon>Chlorophyta</taxon>
        <taxon>core chlorophytes</taxon>
        <taxon>Chlorophyceae</taxon>
        <taxon>CS clade</taxon>
        <taxon>Chlamydomonadales</taxon>
        <taxon>Astrephomenaceae</taxon>
        <taxon>Astrephomene</taxon>
    </lineage>
</organism>
<evidence type="ECO:0000313" key="7">
    <source>
        <dbReference type="Proteomes" id="UP001054857"/>
    </source>
</evidence>
<feature type="region of interest" description="Disordered" evidence="3">
    <location>
        <begin position="1"/>
        <end position="44"/>
    </location>
</feature>
<name>A0AAD3HLZ7_9CHLO</name>
<feature type="compositionally biased region" description="Polar residues" evidence="3">
    <location>
        <begin position="408"/>
        <end position="417"/>
    </location>
</feature>
<evidence type="ECO:0008006" key="8">
    <source>
        <dbReference type="Google" id="ProtNLM"/>
    </source>
</evidence>
<evidence type="ECO:0000313" key="6">
    <source>
        <dbReference type="EMBL" id="GFR45637.1"/>
    </source>
</evidence>
<feature type="compositionally biased region" description="Low complexity" evidence="3">
    <location>
        <begin position="349"/>
        <end position="359"/>
    </location>
</feature>
<dbReference type="CDD" id="cd00030">
    <property type="entry name" value="C2"/>
    <property type="match status" value="1"/>
</dbReference>
<evidence type="ECO:0000256" key="2">
    <source>
        <dbReference type="ARBA" id="ARBA00023136"/>
    </source>
</evidence>
<dbReference type="SMART" id="SM00239">
    <property type="entry name" value="C2"/>
    <property type="match status" value="1"/>
</dbReference>
<gene>
    <name evidence="6" type="ORF">Agub_g7045</name>
</gene>
<comment type="subcellular location">
    <subcellularLocation>
        <location evidence="1">Membrane</location>
    </subcellularLocation>
</comment>
<evidence type="ECO:0000256" key="1">
    <source>
        <dbReference type="ARBA" id="ARBA00004370"/>
    </source>
</evidence>
<comment type="caution">
    <text evidence="6">The sequence shown here is derived from an EMBL/GenBank/DDBJ whole genome shotgun (WGS) entry which is preliminary data.</text>
</comment>
<feature type="non-terminal residue" evidence="6">
    <location>
        <position position="1"/>
    </location>
</feature>
<evidence type="ECO:0000256" key="3">
    <source>
        <dbReference type="SAM" id="MobiDB-lite"/>
    </source>
</evidence>
<feature type="region of interest" description="Disordered" evidence="3">
    <location>
        <begin position="349"/>
        <end position="380"/>
    </location>
</feature>
<evidence type="ECO:0000259" key="4">
    <source>
        <dbReference type="PROSITE" id="PS50004"/>
    </source>
</evidence>
<dbReference type="PROSITE" id="PS51778">
    <property type="entry name" value="VAST"/>
    <property type="match status" value="1"/>
</dbReference>
<dbReference type="AlphaFoldDB" id="A0AAD3HLZ7"/>
<dbReference type="InterPro" id="IPR031968">
    <property type="entry name" value="VASt"/>
</dbReference>
<dbReference type="SUPFAM" id="SSF49562">
    <property type="entry name" value="C2 domain (Calcium/lipid-binding domain, CaLB)"/>
    <property type="match status" value="1"/>
</dbReference>
<dbReference type="InterPro" id="IPR000008">
    <property type="entry name" value="C2_dom"/>
</dbReference>
<dbReference type="InterPro" id="IPR035892">
    <property type="entry name" value="C2_domain_sf"/>
</dbReference>
<dbReference type="InterPro" id="IPR044511">
    <property type="entry name" value="At1g03370/At5g50170-like"/>
</dbReference>
<dbReference type="Gene3D" id="2.60.40.150">
    <property type="entry name" value="C2 domain"/>
    <property type="match status" value="1"/>
</dbReference>
<feature type="compositionally biased region" description="Pro residues" evidence="3">
    <location>
        <begin position="423"/>
        <end position="433"/>
    </location>
</feature>
<sequence>MLRQALGLKGNKGARQASVDGEAVVEPQQAPEETENSSTDELNRGVSLTRGGALRRGLNFSPWLGGDYFICISIKEAIDIPPASAMPGATCDPFVRVALQRPGALPFAEAETRVITRNSYPMWEECLPFPLDYVTEDTSVTLRMFDKDIGHFNSFVGQVSKPIPELLAGITELGQETPYRMPLQDRSGTPRKRGELVFGVSILGKQQYKEMRAVITAIQDPEQVYDQLAPYRLHLKLHGLRELGGLGGLSQGQQAAGLAVEISLCCFEARRALRCPVFGGEADPEGFEVEVPLADAFEEQRGGAAGRGRNRAQFGDIKIDLVCGKTRLAKTQIPIWDVPFRPEPAAAAAGLATAGSGSSDPLGERSSAEGAAAAEGGNATTRPGLLGNLAAIIAGGAGGCGKTVKTSAEVASSSSPDGSPRAPATPPAAPPAPLWDGKRYSRRMERIDRSLAASPVVLLSMQLVKAEGGPSAGAADDRSPRGGSSAGGAGAVDFAAVDVEAPGEGAQLAPPAPLDSVVADMVVGLGPHALCRTLFGPDSELANRVAAAEQMTDLKSGPWGPDPENKALSVRQMSYMKPTPVGPTAVQSVQKILTKCDGGFVVENRVTPNVPPIGQCVHVVMQIVGQHVGPDKTRLSASIKTQWFKSGMMVNMVKSKVDDASPKDARKYYETLRNELIAAKLSVEGASGAAGS</sequence>
<feature type="region of interest" description="Disordered" evidence="3">
    <location>
        <begin position="408"/>
        <end position="437"/>
    </location>
</feature>
<feature type="region of interest" description="Disordered" evidence="3">
    <location>
        <begin position="468"/>
        <end position="489"/>
    </location>
</feature>
<proteinExistence type="predicted"/>
<keyword evidence="7" id="KW-1185">Reference proteome</keyword>
<keyword evidence="2" id="KW-0472">Membrane</keyword>
<protein>
    <recommendedName>
        <fullName evidence="8">C2 domain-containing protein</fullName>
    </recommendedName>
</protein>
<dbReference type="GO" id="GO:0016020">
    <property type="term" value="C:membrane"/>
    <property type="evidence" value="ECO:0007669"/>
    <property type="project" value="UniProtKB-SubCell"/>
</dbReference>
<dbReference type="EMBL" id="BMAR01000010">
    <property type="protein sequence ID" value="GFR45637.1"/>
    <property type="molecule type" value="Genomic_DNA"/>
</dbReference>
<reference evidence="6 7" key="1">
    <citation type="journal article" date="2021" name="Sci. Rep.">
        <title>Genome sequencing of the multicellular alga Astrephomene provides insights into convergent evolution of germ-soma differentiation.</title>
        <authorList>
            <person name="Yamashita S."/>
            <person name="Yamamoto K."/>
            <person name="Matsuzaki R."/>
            <person name="Suzuki S."/>
            <person name="Yamaguchi H."/>
            <person name="Hirooka S."/>
            <person name="Minakuchi Y."/>
            <person name="Miyagishima S."/>
            <person name="Kawachi M."/>
            <person name="Toyoda A."/>
            <person name="Nozaki H."/>
        </authorList>
    </citation>
    <scope>NUCLEOTIDE SEQUENCE [LARGE SCALE GENOMIC DNA]</scope>
    <source>
        <strain evidence="6 7">NIES-4017</strain>
    </source>
</reference>
<feature type="domain" description="C2" evidence="4">
    <location>
        <begin position="50"/>
        <end position="177"/>
    </location>
</feature>
<accession>A0AAD3HLZ7</accession>
<feature type="domain" description="VASt" evidence="5">
    <location>
        <begin position="514"/>
        <end position="684"/>
    </location>
</feature>
<dbReference type="PANTHER" id="PTHR46296:SF8">
    <property type="entry name" value="OS06G0297800 PROTEIN"/>
    <property type="match status" value="1"/>
</dbReference>
<feature type="compositionally biased region" description="Low complexity" evidence="3">
    <location>
        <begin position="368"/>
        <end position="380"/>
    </location>
</feature>
<dbReference type="Proteomes" id="UP001054857">
    <property type="component" value="Unassembled WGS sequence"/>
</dbReference>
<dbReference type="Pfam" id="PF16016">
    <property type="entry name" value="VASt"/>
    <property type="match status" value="1"/>
</dbReference>